<evidence type="ECO:0000256" key="7">
    <source>
        <dbReference type="ARBA" id="ARBA00022984"/>
    </source>
</evidence>
<evidence type="ECO:0000256" key="5">
    <source>
        <dbReference type="ARBA" id="ARBA00022840"/>
    </source>
</evidence>
<evidence type="ECO:0000256" key="11">
    <source>
        <dbReference type="RuleBase" id="RU004136"/>
    </source>
</evidence>
<comment type="subcellular location">
    <subcellularLocation>
        <location evidence="10 11">Cytoplasm</location>
    </subcellularLocation>
</comment>
<dbReference type="EMBL" id="PNHQ01000008">
    <property type="protein sequence ID" value="PMC79838.1"/>
    <property type="molecule type" value="Genomic_DNA"/>
</dbReference>
<dbReference type="InterPro" id="IPR051046">
    <property type="entry name" value="MurCDEF_CellWall_CoF430Synth"/>
</dbReference>
<dbReference type="InterPro" id="IPR005863">
    <property type="entry name" value="UDP-N-AcMur_synth"/>
</dbReference>
<organism evidence="15 16">
    <name type="scientific">Aerococcus viridans</name>
    <dbReference type="NCBI Taxonomy" id="1377"/>
    <lineage>
        <taxon>Bacteria</taxon>
        <taxon>Bacillati</taxon>
        <taxon>Bacillota</taxon>
        <taxon>Bacilli</taxon>
        <taxon>Lactobacillales</taxon>
        <taxon>Aerococcaceae</taxon>
        <taxon>Aerococcus</taxon>
    </lineage>
</organism>
<keyword evidence="6 10" id="KW-0133">Cell shape</keyword>
<evidence type="ECO:0000256" key="8">
    <source>
        <dbReference type="ARBA" id="ARBA00023306"/>
    </source>
</evidence>
<comment type="caution">
    <text evidence="15">The sequence shown here is derived from an EMBL/GenBank/DDBJ whole genome shotgun (WGS) entry which is preliminary data.</text>
</comment>
<evidence type="ECO:0000256" key="9">
    <source>
        <dbReference type="ARBA" id="ARBA00023316"/>
    </source>
</evidence>
<dbReference type="Gene3D" id="3.40.1390.10">
    <property type="entry name" value="MurE/MurF, N-terminal domain"/>
    <property type="match status" value="1"/>
</dbReference>
<evidence type="ECO:0000256" key="3">
    <source>
        <dbReference type="ARBA" id="ARBA00022618"/>
    </source>
</evidence>
<dbReference type="InterPro" id="IPR004101">
    <property type="entry name" value="Mur_ligase_C"/>
</dbReference>
<dbReference type="InterPro" id="IPR013221">
    <property type="entry name" value="Mur_ligase_cen"/>
</dbReference>
<dbReference type="GO" id="GO:0008360">
    <property type="term" value="P:regulation of cell shape"/>
    <property type="evidence" value="ECO:0007669"/>
    <property type="project" value="UniProtKB-KW"/>
</dbReference>
<comment type="function">
    <text evidence="10 11">Involved in cell wall formation. Catalyzes the final step in the synthesis of UDP-N-acetylmuramoyl-pentapeptide, the precursor of murein.</text>
</comment>
<feature type="domain" description="Mur ligase N-terminal catalytic" evidence="12">
    <location>
        <begin position="26"/>
        <end position="99"/>
    </location>
</feature>
<keyword evidence="1 10" id="KW-0963">Cytoplasm</keyword>
<keyword evidence="5 10" id="KW-0067">ATP-binding</keyword>
<dbReference type="GO" id="GO:0071555">
    <property type="term" value="P:cell wall organization"/>
    <property type="evidence" value="ECO:0007669"/>
    <property type="project" value="UniProtKB-KW"/>
</dbReference>
<dbReference type="Pfam" id="PF08245">
    <property type="entry name" value="Mur_ligase_M"/>
    <property type="match status" value="1"/>
</dbReference>
<evidence type="ECO:0000313" key="16">
    <source>
        <dbReference type="Proteomes" id="UP000235701"/>
    </source>
</evidence>
<dbReference type="GO" id="GO:0047480">
    <property type="term" value="F:UDP-N-acetylmuramoyl-tripeptide-D-alanyl-D-alanine ligase activity"/>
    <property type="evidence" value="ECO:0007669"/>
    <property type="project" value="UniProtKB-UniRule"/>
</dbReference>
<feature type="domain" description="Mur ligase central" evidence="14">
    <location>
        <begin position="110"/>
        <end position="296"/>
    </location>
</feature>
<keyword evidence="7 10" id="KW-0573">Peptidoglycan synthesis</keyword>
<keyword evidence="9 10" id="KW-0961">Cell wall biogenesis/degradation</keyword>
<dbReference type="EC" id="6.3.2.10" evidence="10 11"/>
<dbReference type="GO" id="GO:0008766">
    <property type="term" value="F:UDP-N-acetylmuramoylalanyl-D-glutamyl-2,6-diaminopimelate-D-alanyl-D-alanine ligase activity"/>
    <property type="evidence" value="ECO:0007669"/>
    <property type="project" value="RHEA"/>
</dbReference>
<dbReference type="Pfam" id="PF02875">
    <property type="entry name" value="Mur_ligase_C"/>
    <property type="match status" value="1"/>
</dbReference>
<protein>
    <recommendedName>
        <fullName evidence="10 11">UDP-N-acetylmuramoyl-tripeptide--D-alanyl-D-alanine ligase</fullName>
        <ecNumber evidence="10 11">6.3.2.10</ecNumber>
    </recommendedName>
    <alternativeName>
        <fullName evidence="10">D-alanyl-D-alanine-adding enzyme</fullName>
    </alternativeName>
</protein>
<evidence type="ECO:0000259" key="13">
    <source>
        <dbReference type="Pfam" id="PF02875"/>
    </source>
</evidence>
<comment type="pathway">
    <text evidence="10 11">Cell wall biogenesis; peptidoglycan biosynthesis.</text>
</comment>
<name>A0A2N6UE46_9LACT</name>
<proteinExistence type="inferred from homology"/>
<dbReference type="Pfam" id="PF01225">
    <property type="entry name" value="Mur_ligase"/>
    <property type="match status" value="1"/>
</dbReference>
<dbReference type="AlphaFoldDB" id="A0A2N6UE46"/>
<dbReference type="GO" id="GO:0005524">
    <property type="term" value="F:ATP binding"/>
    <property type="evidence" value="ECO:0007669"/>
    <property type="project" value="UniProtKB-UniRule"/>
</dbReference>
<evidence type="ECO:0000313" key="15">
    <source>
        <dbReference type="EMBL" id="PMC79838.1"/>
    </source>
</evidence>
<evidence type="ECO:0000256" key="10">
    <source>
        <dbReference type="HAMAP-Rule" id="MF_02019"/>
    </source>
</evidence>
<dbReference type="InterPro" id="IPR036565">
    <property type="entry name" value="Mur-like_cat_sf"/>
</dbReference>
<evidence type="ECO:0000256" key="4">
    <source>
        <dbReference type="ARBA" id="ARBA00022741"/>
    </source>
</evidence>
<evidence type="ECO:0000259" key="14">
    <source>
        <dbReference type="Pfam" id="PF08245"/>
    </source>
</evidence>
<feature type="binding site" evidence="10">
    <location>
        <begin position="112"/>
        <end position="118"/>
    </location>
    <ligand>
        <name>ATP</name>
        <dbReference type="ChEBI" id="CHEBI:30616"/>
    </ligand>
</feature>
<dbReference type="Gene3D" id="3.90.190.20">
    <property type="entry name" value="Mur ligase, C-terminal domain"/>
    <property type="match status" value="1"/>
</dbReference>
<dbReference type="PANTHER" id="PTHR43024">
    <property type="entry name" value="UDP-N-ACETYLMURAMOYL-TRIPEPTIDE--D-ALANYL-D-ALANINE LIGASE"/>
    <property type="match status" value="1"/>
</dbReference>
<dbReference type="InterPro" id="IPR035911">
    <property type="entry name" value="MurE/MurF_N"/>
</dbReference>
<comment type="catalytic activity">
    <reaction evidence="10">
        <text>UDP-N-acetyl-alpha-D-muramoyl-L-alanyl-gamma-D-glutamyl-L-lysine + D-alanyl-D-alanine + ATP = UDP-N-acetyl-alpha-D-muramoyl-L-alanyl-gamma-D-glutamyl-L-lysyl-D-alanyl-D-alanine + ADP + phosphate + H(+)</text>
        <dbReference type="Rhea" id="RHEA:16085"/>
        <dbReference type="ChEBI" id="CHEBI:15378"/>
        <dbReference type="ChEBI" id="CHEBI:30616"/>
        <dbReference type="ChEBI" id="CHEBI:43474"/>
        <dbReference type="ChEBI" id="CHEBI:57822"/>
        <dbReference type="ChEBI" id="CHEBI:70758"/>
        <dbReference type="ChEBI" id="CHEBI:83903"/>
        <dbReference type="ChEBI" id="CHEBI:456216"/>
        <dbReference type="EC" id="6.3.2.10"/>
    </reaction>
</comment>
<dbReference type="GO" id="GO:0051301">
    <property type="term" value="P:cell division"/>
    <property type="evidence" value="ECO:0007669"/>
    <property type="project" value="UniProtKB-KW"/>
</dbReference>
<keyword evidence="8 10" id="KW-0131">Cell cycle</keyword>
<dbReference type="InterPro" id="IPR036615">
    <property type="entry name" value="Mur_ligase_C_dom_sf"/>
</dbReference>
<keyword evidence="3 10" id="KW-0132">Cell division</keyword>
<comment type="similarity">
    <text evidence="10">Belongs to the MurCDEF family. MurF subfamily.</text>
</comment>
<dbReference type="UniPathway" id="UPA00219"/>
<evidence type="ECO:0000259" key="12">
    <source>
        <dbReference type="Pfam" id="PF01225"/>
    </source>
</evidence>
<comment type="catalytic activity">
    <reaction evidence="11">
        <text>D-alanyl-D-alanine + UDP-N-acetyl-alpha-D-muramoyl-L-alanyl-gamma-D-glutamyl-meso-2,6-diaminopimelate + ATP = UDP-N-acetyl-alpha-D-muramoyl-L-alanyl-gamma-D-glutamyl-meso-2,6-diaminopimeloyl-D-alanyl-D-alanine + ADP + phosphate + H(+)</text>
        <dbReference type="Rhea" id="RHEA:28374"/>
        <dbReference type="ChEBI" id="CHEBI:15378"/>
        <dbReference type="ChEBI" id="CHEBI:30616"/>
        <dbReference type="ChEBI" id="CHEBI:43474"/>
        <dbReference type="ChEBI" id="CHEBI:57822"/>
        <dbReference type="ChEBI" id="CHEBI:61386"/>
        <dbReference type="ChEBI" id="CHEBI:83905"/>
        <dbReference type="ChEBI" id="CHEBI:456216"/>
        <dbReference type="EC" id="6.3.2.10"/>
    </reaction>
</comment>
<keyword evidence="2 10" id="KW-0436">Ligase</keyword>
<keyword evidence="16" id="KW-1185">Reference proteome</keyword>
<dbReference type="PANTHER" id="PTHR43024:SF1">
    <property type="entry name" value="UDP-N-ACETYLMURAMOYL-TRIPEPTIDE--D-ALANYL-D-ALANINE LIGASE"/>
    <property type="match status" value="1"/>
</dbReference>
<evidence type="ECO:0000256" key="2">
    <source>
        <dbReference type="ARBA" id="ARBA00022598"/>
    </source>
</evidence>
<dbReference type="Gene3D" id="3.40.1190.10">
    <property type="entry name" value="Mur-like, catalytic domain"/>
    <property type="match status" value="1"/>
</dbReference>
<dbReference type="InterPro" id="IPR000713">
    <property type="entry name" value="Mur_ligase_N"/>
</dbReference>
<dbReference type="SUPFAM" id="SSF63418">
    <property type="entry name" value="MurE/MurF N-terminal domain"/>
    <property type="match status" value="1"/>
</dbReference>
<dbReference type="SUPFAM" id="SSF53623">
    <property type="entry name" value="MurD-like peptide ligases, catalytic domain"/>
    <property type="match status" value="1"/>
</dbReference>
<dbReference type="GO" id="GO:0009252">
    <property type="term" value="P:peptidoglycan biosynthetic process"/>
    <property type="evidence" value="ECO:0007669"/>
    <property type="project" value="UniProtKB-UniRule"/>
</dbReference>
<dbReference type="RefSeq" id="WP_102199079.1">
    <property type="nucleotide sequence ID" value="NZ_PNHQ01000008.1"/>
</dbReference>
<dbReference type="HAMAP" id="MF_02019">
    <property type="entry name" value="MurF"/>
    <property type="match status" value="1"/>
</dbReference>
<dbReference type="NCBIfam" id="TIGR01143">
    <property type="entry name" value="murF"/>
    <property type="match status" value="1"/>
</dbReference>
<dbReference type="SUPFAM" id="SSF53244">
    <property type="entry name" value="MurD-like peptide ligases, peptide-binding domain"/>
    <property type="match status" value="1"/>
</dbReference>
<feature type="domain" description="Mur ligase C-terminal" evidence="13">
    <location>
        <begin position="329"/>
        <end position="447"/>
    </location>
</feature>
<accession>A0A2N6UE46</accession>
<evidence type="ECO:0000256" key="1">
    <source>
        <dbReference type="ARBA" id="ARBA00022490"/>
    </source>
</evidence>
<reference evidence="15 16" key="1">
    <citation type="submission" date="2017-09" db="EMBL/GenBank/DDBJ databases">
        <title>Bacterial strain isolated from the female urinary microbiota.</title>
        <authorList>
            <person name="Thomas-White K."/>
            <person name="Kumar N."/>
            <person name="Forster S."/>
            <person name="Putonti C."/>
            <person name="Lawley T."/>
            <person name="Wolfe A.J."/>
        </authorList>
    </citation>
    <scope>NUCLEOTIDE SEQUENCE [LARGE SCALE GENOMIC DNA]</scope>
    <source>
        <strain evidence="15 16">UMB0240</strain>
    </source>
</reference>
<sequence>MKPTQIKDIVKAVDAIDFTSTARLAEINSVEFDSRLITPGALFVPLKGATDGHSYIDKAIENGAVAALWSNDPSEAPADFPIIQVEDTLVAMQAFAKAYLSWIKPKVVGITGSSGKTTTKDMTAAALSAALKVHKTNGNYNNDIGLPKTILDMPEDTDVIVLEMGMSAAGEISFLSQLAEPDVAVITMVGENHIEFLGSRANIAKAKLEILDGLKEDGTFIYPGEEPLIVDQMPKDLPQSTLTIGLNEGQDIFAFDVMMDQFQATFYTNLSPELKMEIPLSGGYNVQNALYALGVAYSFGLSLEQVRPNLADFSITADRGSWERGILETQILNDTYNASPSAMKAVIRNFSAIASKGMSQKILVLGDMLELGTFSDDLHKEIATVIGLNTFKHIFLYGPRIRPLVDALIEKGIHPDLITYIESDKQALIEDIKAILQPEDKILVKASNGMGLIEVVEALKMPTPEEN</sequence>
<keyword evidence="4 10" id="KW-0547">Nucleotide-binding</keyword>
<dbReference type="OrthoDB" id="9801978at2"/>
<dbReference type="GO" id="GO:0005737">
    <property type="term" value="C:cytoplasm"/>
    <property type="evidence" value="ECO:0007669"/>
    <property type="project" value="UniProtKB-SubCell"/>
</dbReference>
<evidence type="ECO:0000256" key="6">
    <source>
        <dbReference type="ARBA" id="ARBA00022960"/>
    </source>
</evidence>
<gene>
    <name evidence="10" type="primary">murF</name>
    <name evidence="15" type="ORF">CJ191_04275</name>
</gene>
<dbReference type="Proteomes" id="UP000235701">
    <property type="component" value="Unassembled WGS sequence"/>
</dbReference>